<organism evidence="9 10">
    <name type="scientific">Clostridium magnum DSM 2767</name>
    <dbReference type="NCBI Taxonomy" id="1121326"/>
    <lineage>
        <taxon>Bacteria</taxon>
        <taxon>Bacillati</taxon>
        <taxon>Bacillota</taxon>
        <taxon>Clostridia</taxon>
        <taxon>Eubacteriales</taxon>
        <taxon>Clostridiaceae</taxon>
        <taxon>Clostridium</taxon>
    </lineage>
</organism>
<evidence type="ECO:0000256" key="7">
    <source>
        <dbReference type="ARBA" id="ARBA00023136"/>
    </source>
</evidence>
<dbReference type="PANTHER" id="PTHR34975:SF2">
    <property type="entry name" value="SPORE GERMINATION PROTEIN A2"/>
    <property type="match status" value="1"/>
</dbReference>
<keyword evidence="3" id="KW-0813">Transport</keyword>
<reference evidence="9 10" key="1">
    <citation type="submission" date="2016-04" db="EMBL/GenBank/DDBJ databases">
        <title>Genome sequence of Clostridium magnum DSM 2767.</title>
        <authorList>
            <person name="Poehlein A."/>
            <person name="Uhlig R."/>
            <person name="Fischer R."/>
            <person name="Bahl H."/>
            <person name="Daniel R."/>
        </authorList>
    </citation>
    <scope>NUCLEOTIDE SEQUENCE [LARGE SCALE GENOMIC DNA]</scope>
    <source>
        <strain evidence="9 10">DSM 2767</strain>
    </source>
</reference>
<dbReference type="STRING" id="1121326.CLMAG_23040"/>
<evidence type="ECO:0000256" key="4">
    <source>
        <dbReference type="ARBA" id="ARBA00022544"/>
    </source>
</evidence>
<comment type="similarity">
    <text evidence="2">Belongs to the amino acid-polyamine-organocation (APC) superfamily. Spore germination protein (SGP) (TC 2.A.3.9) family.</text>
</comment>
<gene>
    <name evidence="9" type="primary">yndE_4</name>
    <name evidence="9" type="ORF">CLMAG_23040</name>
</gene>
<evidence type="ECO:0000256" key="8">
    <source>
        <dbReference type="SAM" id="Phobius"/>
    </source>
</evidence>
<evidence type="ECO:0000256" key="5">
    <source>
        <dbReference type="ARBA" id="ARBA00022692"/>
    </source>
</evidence>
<evidence type="ECO:0000313" key="9">
    <source>
        <dbReference type="EMBL" id="KZL92495.1"/>
    </source>
</evidence>
<comment type="caution">
    <text evidence="9">The sequence shown here is derived from an EMBL/GenBank/DDBJ whole genome shotgun (WGS) entry which is preliminary data.</text>
</comment>
<keyword evidence="10" id="KW-1185">Reference proteome</keyword>
<feature type="transmembrane region" description="Helical" evidence="8">
    <location>
        <begin position="113"/>
        <end position="129"/>
    </location>
</feature>
<dbReference type="Proteomes" id="UP000076603">
    <property type="component" value="Unassembled WGS sequence"/>
</dbReference>
<feature type="transmembrane region" description="Helical" evidence="8">
    <location>
        <begin position="9"/>
        <end position="28"/>
    </location>
</feature>
<dbReference type="AlphaFoldDB" id="A0A162TD89"/>
<dbReference type="EMBL" id="LWAE01000002">
    <property type="protein sequence ID" value="KZL92495.1"/>
    <property type="molecule type" value="Genomic_DNA"/>
</dbReference>
<dbReference type="InterPro" id="IPR004761">
    <property type="entry name" value="Spore_GerAB"/>
</dbReference>
<name>A0A162TD89_9CLOT</name>
<keyword evidence="7 8" id="KW-0472">Membrane</keyword>
<evidence type="ECO:0000256" key="1">
    <source>
        <dbReference type="ARBA" id="ARBA00004141"/>
    </source>
</evidence>
<dbReference type="RefSeq" id="WP_066622014.1">
    <property type="nucleotide sequence ID" value="NZ_FQXL01000023.1"/>
</dbReference>
<dbReference type="PANTHER" id="PTHR34975">
    <property type="entry name" value="SPORE GERMINATION PROTEIN A2"/>
    <property type="match status" value="1"/>
</dbReference>
<feature type="transmembrane region" description="Helical" evidence="8">
    <location>
        <begin position="179"/>
        <end position="201"/>
    </location>
</feature>
<feature type="transmembrane region" description="Helical" evidence="8">
    <location>
        <begin position="213"/>
        <end position="231"/>
    </location>
</feature>
<evidence type="ECO:0000313" key="10">
    <source>
        <dbReference type="Proteomes" id="UP000076603"/>
    </source>
</evidence>
<feature type="transmembrane region" description="Helical" evidence="8">
    <location>
        <begin position="266"/>
        <end position="295"/>
    </location>
</feature>
<feature type="transmembrane region" description="Helical" evidence="8">
    <location>
        <begin position="34"/>
        <end position="55"/>
    </location>
</feature>
<proteinExistence type="inferred from homology"/>
<protein>
    <submittedName>
        <fullName evidence="9">Spore germination protein YndE</fullName>
    </submittedName>
</protein>
<dbReference type="Pfam" id="PF03845">
    <property type="entry name" value="Spore_permease"/>
    <property type="match status" value="1"/>
</dbReference>
<dbReference type="GO" id="GO:0009847">
    <property type="term" value="P:spore germination"/>
    <property type="evidence" value="ECO:0007669"/>
    <property type="project" value="InterPro"/>
</dbReference>
<dbReference type="PATRIC" id="fig|1121326.3.peg.2301"/>
<keyword evidence="5 8" id="KW-0812">Transmembrane</keyword>
<keyword evidence="4" id="KW-0309">Germination</keyword>
<feature type="transmembrane region" description="Helical" evidence="8">
    <location>
        <begin position="76"/>
        <end position="93"/>
    </location>
</feature>
<sequence>MIRLSKHQLFTLMFIFEVGSTTLFALGINAKQDAWIVILLALLIGLGFAWIYTELQSAFPDNNYAEIIIKILGKKFGVILALLYVLDCIWHVGRNAREFGDLIVITILPEVPLWFINFIFISVSLYTLLKGVEVLARTSEIIMPILLLFMISIYVLVYISGGVDFRRLMPVLGNGIKPVLQTIPSVVMFPFGESFIFLMYWHYVNEKNAVRKTAMNALFLSGILLCFSLIMDISVLGVKYTSIATIPLVETIRTVNLGDIITRIDAIGIIIIFFGGFFKMTIYFNGIVEILVTVFKIKNHKLTLVLFSIFLLWFSIVFEPDYAYHKWMYPFDVHYFGIIYSNVFPLLLLMIYRIKKKRAEL</sequence>
<evidence type="ECO:0000256" key="2">
    <source>
        <dbReference type="ARBA" id="ARBA00007998"/>
    </source>
</evidence>
<dbReference type="OrthoDB" id="1675410at2"/>
<evidence type="ECO:0000256" key="3">
    <source>
        <dbReference type="ARBA" id="ARBA00022448"/>
    </source>
</evidence>
<feature type="transmembrane region" description="Helical" evidence="8">
    <location>
        <begin position="333"/>
        <end position="352"/>
    </location>
</feature>
<comment type="subcellular location">
    <subcellularLocation>
        <location evidence="1">Membrane</location>
        <topology evidence="1">Multi-pass membrane protein</topology>
    </subcellularLocation>
</comment>
<dbReference type="GO" id="GO:0016020">
    <property type="term" value="C:membrane"/>
    <property type="evidence" value="ECO:0007669"/>
    <property type="project" value="UniProtKB-SubCell"/>
</dbReference>
<dbReference type="NCBIfam" id="TIGR00912">
    <property type="entry name" value="2A0309"/>
    <property type="match status" value="1"/>
</dbReference>
<evidence type="ECO:0000256" key="6">
    <source>
        <dbReference type="ARBA" id="ARBA00022989"/>
    </source>
</evidence>
<keyword evidence="6 8" id="KW-1133">Transmembrane helix</keyword>
<feature type="transmembrane region" description="Helical" evidence="8">
    <location>
        <begin position="141"/>
        <end position="159"/>
    </location>
</feature>
<feature type="transmembrane region" description="Helical" evidence="8">
    <location>
        <begin position="302"/>
        <end position="318"/>
    </location>
</feature>
<accession>A0A162TD89</accession>